<evidence type="ECO:0000313" key="2">
    <source>
        <dbReference type="EMBL" id="SEN35894.1"/>
    </source>
</evidence>
<reference evidence="2 3" key="1">
    <citation type="submission" date="2016-10" db="EMBL/GenBank/DDBJ databases">
        <authorList>
            <person name="de Groot N.N."/>
        </authorList>
    </citation>
    <scope>NUCLEOTIDE SEQUENCE [LARGE SCALE GENOMIC DNA]</scope>
    <source>
        <strain evidence="2 3">DSM 43357</strain>
    </source>
</reference>
<keyword evidence="1" id="KW-0732">Signal</keyword>
<gene>
    <name evidence="2" type="ORF">SAMN05660976_07377</name>
</gene>
<name>A0A1H8FWI5_9ACTN</name>
<feature type="signal peptide" evidence="1">
    <location>
        <begin position="1"/>
        <end position="22"/>
    </location>
</feature>
<evidence type="ECO:0000313" key="3">
    <source>
        <dbReference type="Proteomes" id="UP000198953"/>
    </source>
</evidence>
<organism evidence="2 3">
    <name type="scientific">Nonomuraea pusilla</name>
    <dbReference type="NCBI Taxonomy" id="46177"/>
    <lineage>
        <taxon>Bacteria</taxon>
        <taxon>Bacillati</taxon>
        <taxon>Actinomycetota</taxon>
        <taxon>Actinomycetes</taxon>
        <taxon>Streptosporangiales</taxon>
        <taxon>Streptosporangiaceae</taxon>
        <taxon>Nonomuraea</taxon>
    </lineage>
</organism>
<keyword evidence="3" id="KW-1185">Reference proteome</keyword>
<feature type="chain" id="PRO_5011611186" evidence="1">
    <location>
        <begin position="23"/>
        <end position="238"/>
    </location>
</feature>
<dbReference type="RefSeq" id="WP_055502343.1">
    <property type="nucleotide sequence ID" value="NZ_BBZG01000001.1"/>
</dbReference>
<dbReference type="AlphaFoldDB" id="A0A1H8FWI5"/>
<evidence type="ECO:0000256" key="1">
    <source>
        <dbReference type="SAM" id="SignalP"/>
    </source>
</evidence>
<protein>
    <submittedName>
        <fullName evidence="2">Uncharacterized protein</fullName>
    </submittedName>
</protein>
<sequence>MKRFLPAALLLGGVLAAPPASAAAASDVAQLTMPYILAPVYEGQCRPVAGLTASALVTTDRDTEVSYRLVVDGTPGVTRTQQLRAGLRQTIGDFWYSGTTTGVTGTVRIEVLNQNMPFREAPYSITCRQADVPAGGVGVSAFTPMAYYGDCLEAPYVTAHGTFRAPAGTQLTWRWVVDGVPGSYSSTTVPPSGYLSVQSAYWTRQPRYSGAVRLEALGYGNPFAEALYPIRCQGSPKR</sequence>
<dbReference type="EMBL" id="FOBF01000025">
    <property type="protein sequence ID" value="SEN35894.1"/>
    <property type="molecule type" value="Genomic_DNA"/>
</dbReference>
<proteinExistence type="predicted"/>
<accession>A0A1H8FWI5</accession>
<dbReference type="Proteomes" id="UP000198953">
    <property type="component" value="Unassembled WGS sequence"/>
</dbReference>